<keyword evidence="4" id="KW-0732">Signal</keyword>
<evidence type="ECO:0000313" key="9">
    <source>
        <dbReference type="EMBL" id="EON75065.1"/>
    </source>
</evidence>
<evidence type="ECO:0000259" key="8">
    <source>
        <dbReference type="Pfam" id="PF01915"/>
    </source>
</evidence>
<dbReference type="InterPro" id="IPR036962">
    <property type="entry name" value="Glyco_hydro_3_N_sf"/>
</dbReference>
<feature type="domain" description="Glycoside hydrolase family 3 C-terminal" evidence="8">
    <location>
        <begin position="491"/>
        <end position="677"/>
    </location>
</feature>
<comment type="similarity">
    <text evidence="2">Belongs to the glycosyl hydrolase 3 family.</text>
</comment>
<dbReference type="PANTHER" id="PTHR30620:SF16">
    <property type="entry name" value="LYSOSOMAL BETA GLUCOSIDASE"/>
    <property type="match status" value="1"/>
</dbReference>
<dbReference type="GO" id="GO:0009251">
    <property type="term" value="P:glucan catabolic process"/>
    <property type="evidence" value="ECO:0007669"/>
    <property type="project" value="TreeGrafter"/>
</dbReference>
<dbReference type="InterPro" id="IPR051915">
    <property type="entry name" value="Cellulose_Degrad_GH3"/>
</dbReference>
<proteinExistence type="inferred from homology"/>
<dbReference type="PANTHER" id="PTHR30620">
    <property type="entry name" value="PERIPLASMIC BETA-GLUCOSIDASE-RELATED"/>
    <property type="match status" value="1"/>
</dbReference>
<dbReference type="SUPFAM" id="SSF52279">
    <property type="entry name" value="Beta-D-glucan exohydrolase, C-terminal domain"/>
    <property type="match status" value="1"/>
</dbReference>
<protein>
    <recommendedName>
        <fullName evidence="3">beta-glucosidase</fullName>
        <ecNumber evidence="3">3.2.1.21</ecNumber>
    </recommendedName>
</protein>
<dbReference type="Gene3D" id="3.40.50.1700">
    <property type="entry name" value="Glycoside hydrolase family 3 C-terminal domain"/>
    <property type="match status" value="1"/>
</dbReference>
<dbReference type="AlphaFoldDB" id="R7ZLU9"/>
<evidence type="ECO:0000313" key="10">
    <source>
        <dbReference type="Proteomes" id="UP000013909"/>
    </source>
</evidence>
<accession>R7ZLU9</accession>
<comment type="caution">
    <text evidence="9">The sequence shown here is derived from an EMBL/GenBank/DDBJ whole genome shotgun (WGS) entry which is preliminary data.</text>
</comment>
<dbReference type="PRINTS" id="PR00133">
    <property type="entry name" value="GLHYDRLASE3"/>
</dbReference>
<dbReference type="EMBL" id="AQHR01000112">
    <property type="protein sequence ID" value="EON75065.1"/>
    <property type="molecule type" value="Genomic_DNA"/>
</dbReference>
<gene>
    <name evidence="9" type="ORF">ADIS_4554</name>
</gene>
<evidence type="ECO:0000256" key="6">
    <source>
        <dbReference type="ARBA" id="ARBA00023295"/>
    </source>
</evidence>
<dbReference type="EC" id="3.2.1.21" evidence="3"/>
<sequence length="681" mass="75486">MYCFFPHYVYSWFAVFVGVILSTACSEKESFEQPSLGYRTVAILEVDGFQFKDLNQNGQLDVYEDWRLDSEQRSKDLLSKMSLEQKAGFMMINSLSMLGSRKAAASDGKYMASDLEEGQVTEDPSAQGNRQNFIGGMNAVTSTSQMVRQFNNRHFILRANEGARIIAEWNNKLQELCENEPLGIPAIITSNPRNHITSNASVGTALDATVFTAWPGELGLSATRDLGLIREFADYSRQEWHAAGIRKGYMYMADLATEPRWSRVNGTFGEDPEWVAQIITEIVLGFQGKKLNDESIALTMKHFPGGGSGRNGQDSHFEWGKEQVFPGGRFYDNMLPFRAAIDAGTSAIMPYYSMPVGTEFEEVGYAFNKGVLTGLLRGELGFKGIVNTDTGPITRMAWGVEELSIAERYKKAIEAGSNIISGVSDPSDLIAVVKDGQLDMEYIDQSVFLLLREKFDLGLFENPYADPDYADQLVGSERFKEKSTLALRKSIVLLRNEEQALPLKANTKVYFETFKAPGRGERSAQQTVLIENEAGYELEFVATPEEAEVAILWMVPSSSLFNSTGDPISLSLSKASINVERVNQISQALPTLLVVDYTNPWVINEVYDDANKGNVRGVLATFGTTPKALLDVLTGKFNPQGKLPFSTPISDEAVENNLEDVPGYLEGAGYALFHYKEGLSY</sequence>
<feature type="domain" description="Glycoside hydrolase family 3 N-terminal" evidence="7">
    <location>
        <begin position="167"/>
        <end position="448"/>
    </location>
</feature>
<comment type="catalytic activity">
    <reaction evidence="1">
        <text>Hydrolysis of terminal, non-reducing beta-D-glucosyl residues with release of beta-D-glucose.</text>
        <dbReference type="EC" id="3.2.1.21"/>
    </reaction>
</comment>
<dbReference type="Proteomes" id="UP000013909">
    <property type="component" value="Unassembled WGS sequence"/>
</dbReference>
<reference evidence="9 10" key="1">
    <citation type="submission" date="2013-02" db="EMBL/GenBank/DDBJ databases">
        <title>A novel strain isolated from Lonar lake, Maharashtra, India.</title>
        <authorList>
            <person name="Singh A."/>
        </authorList>
    </citation>
    <scope>NUCLEOTIDE SEQUENCE [LARGE SCALE GENOMIC DNA]</scope>
    <source>
        <strain evidence="9 10">AK24</strain>
    </source>
</reference>
<dbReference type="STRING" id="1232681.ADIS_4554"/>
<evidence type="ECO:0000256" key="3">
    <source>
        <dbReference type="ARBA" id="ARBA00012744"/>
    </source>
</evidence>
<dbReference type="InterPro" id="IPR017853">
    <property type="entry name" value="GH"/>
</dbReference>
<name>R7ZLU9_9BACT</name>
<dbReference type="Pfam" id="PF01915">
    <property type="entry name" value="Glyco_hydro_3_C"/>
    <property type="match status" value="1"/>
</dbReference>
<dbReference type="SUPFAM" id="SSF51445">
    <property type="entry name" value="(Trans)glycosidases"/>
    <property type="match status" value="1"/>
</dbReference>
<dbReference type="InterPro" id="IPR002772">
    <property type="entry name" value="Glyco_hydro_3_C"/>
</dbReference>
<evidence type="ECO:0000259" key="7">
    <source>
        <dbReference type="Pfam" id="PF00933"/>
    </source>
</evidence>
<keyword evidence="5 9" id="KW-0378">Hydrolase</keyword>
<dbReference type="PATRIC" id="fig|1288963.3.peg.4543"/>
<evidence type="ECO:0000256" key="1">
    <source>
        <dbReference type="ARBA" id="ARBA00000448"/>
    </source>
</evidence>
<dbReference type="GO" id="GO:0008422">
    <property type="term" value="F:beta-glucosidase activity"/>
    <property type="evidence" value="ECO:0007669"/>
    <property type="project" value="UniProtKB-EC"/>
</dbReference>
<dbReference type="Gene3D" id="3.20.20.300">
    <property type="entry name" value="Glycoside hydrolase, family 3, N-terminal domain"/>
    <property type="match status" value="1"/>
</dbReference>
<dbReference type="Pfam" id="PF00933">
    <property type="entry name" value="Glyco_hydro_3"/>
    <property type="match status" value="1"/>
</dbReference>
<organism evidence="9 10">
    <name type="scientific">Lunatimonas lonarensis</name>
    <dbReference type="NCBI Taxonomy" id="1232681"/>
    <lineage>
        <taxon>Bacteria</taxon>
        <taxon>Pseudomonadati</taxon>
        <taxon>Bacteroidota</taxon>
        <taxon>Cytophagia</taxon>
        <taxon>Cytophagales</taxon>
        <taxon>Cyclobacteriaceae</taxon>
    </lineage>
</organism>
<keyword evidence="10" id="KW-1185">Reference proteome</keyword>
<evidence type="ECO:0000256" key="5">
    <source>
        <dbReference type="ARBA" id="ARBA00022801"/>
    </source>
</evidence>
<dbReference type="InterPro" id="IPR036881">
    <property type="entry name" value="Glyco_hydro_3_C_sf"/>
</dbReference>
<dbReference type="InterPro" id="IPR001764">
    <property type="entry name" value="Glyco_hydro_3_N"/>
</dbReference>
<evidence type="ECO:0000256" key="4">
    <source>
        <dbReference type="ARBA" id="ARBA00022729"/>
    </source>
</evidence>
<evidence type="ECO:0000256" key="2">
    <source>
        <dbReference type="ARBA" id="ARBA00005336"/>
    </source>
</evidence>
<keyword evidence="6 9" id="KW-0326">Glycosidase</keyword>